<dbReference type="InterPro" id="IPR010415">
    <property type="entry name" value="LpxI_C"/>
</dbReference>
<gene>
    <name evidence="3" type="ORF">SAMN04490178_104196</name>
</gene>
<dbReference type="RefSeq" id="WP_091744604.1">
    <property type="nucleotide sequence ID" value="NZ_FODY01000004.1"/>
</dbReference>
<dbReference type="Proteomes" id="UP000198847">
    <property type="component" value="Unassembled WGS sequence"/>
</dbReference>
<protein>
    <recommendedName>
        <fullName evidence="5">DUF1009 domain-containing protein</fullName>
    </recommendedName>
</protein>
<accession>A0A1H8S4H2</accession>
<dbReference type="Gene3D" id="3.40.140.80">
    <property type="match status" value="1"/>
</dbReference>
<dbReference type="EMBL" id="FODY01000004">
    <property type="protein sequence ID" value="SEO73535.1"/>
    <property type="molecule type" value="Genomic_DNA"/>
</dbReference>
<dbReference type="PANTHER" id="PTHR39962:SF1">
    <property type="entry name" value="LPXI FAMILY PROTEIN"/>
    <property type="match status" value="1"/>
</dbReference>
<evidence type="ECO:0000259" key="1">
    <source>
        <dbReference type="Pfam" id="PF06230"/>
    </source>
</evidence>
<dbReference type="InterPro" id="IPR053174">
    <property type="entry name" value="LpxI"/>
</dbReference>
<keyword evidence="4" id="KW-1185">Reference proteome</keyword>
<proteinExistence type="predicted"/>
<dbReference type="InterPro" id="IPR043167">
    <property type="entry name" value="LpxI_C_sf"/>
</dbReference>
<sequence length="267" mass="28883">MKKIGLLAGVGRLPVEFARAARGMGFAVIAIALLPEVDEELSRTADVFYSIPVGELERMLTVLKQEEITQATMIGKVTKELLFSGVQRPDARLQKLLFRLPDHKDDTIMLALVKELATEGIGILDQTALLKLLMPASGVLTERQPTPQEEADMKFGFTMAKHMGDLDIGQTVVVKNCAVMAVEAIEGTDACIRRGGELGRGGVTVVKTAKPGQDMRFDVPSIGLQTIRSMVEAGATALAMEAGKTLLVEKEAVLELANRHQMTIVVM</sequence>
<name>A0A1H8S4H2_9FIRM</name>
<feature type="domain" description="LpxI C-terminal" evidence="1">
    <location>
        <begin position="137"/>
        <end position="265"/>
    </location>
</feature>
<evidence type="ECO:0000259" key="2">
    <source>
        <dbReference type="Pfam" id="PF17930"/>
    </source>
</evidence>
<dbReference type="Gene3D" id="3.40.50.20">
    <property type="match status" value="1"/>
</dbReference>
<organism evidence="3 4">
    <name type="scientific">Propionispora vibrioides</name>
    <dbReference type="NCBI Taxonomy" id="112903"/>
    <lineage>
        <taxon>Bacteria</taxon>
        <taxon>Bacillati</taxon>
        <taxon>Bacillota</taxon>
        <taxon>Negativicutes</taxon>
        <taxon>Selenomonadales</taxon>
        <taxon>Sporomusaceae</taxon>
        <taxon>Propionispora</taxon>
    </lineage>
</organism>
<dbReference type="PANTHER" id="PTHR39962">
    <property type="entry name" value="BLL4848 PROTEIN"/>
    <property type="match status" value="1"/>
</dbReference>
<evidence type="ECO:0008006" key="5">
    <source>
        <dbReference type="Google" id="ProtNLM"/>
    </source>
</evidence>
<dbReference type="AlphaFoldDB" id="A0A1H8S4H2"/>
<dbReference type="STRING" id="112903.SAMN04490178_104196"/>
<dbReference type="OrthoDB" id="9789836at2"/>
<feature type="domain" description="LpxI N-terminal" evidence="2">
    <location>
        <begin position="3"/>
        <end position="131"/>
    </location>
</feature>
<dbReference type="InterPro" id="IPR041255">
    <property type="entry name" value="LpxI_N"/>
</dbReference>
<dbReference type="Pfam" id="PF17930">
    <property type="entry name" value="LpxI_N"/>
    <property type="match status" value="1"/>
</dbReference>
<reference evidence="3 4" key="1">
    <citation type="submission" date="2016-10" db="EMBL/GenBank/DDBJ databases">
        <authorList>
            <person name="de Groot N.N."/>
        </authorList>
    </citation>
    <scope>NUCLEOTIDE SEQUENCE [LARGE SCALE GENOMIC DNA]</scope>
    <source>
        <strain evidence="3 4">DSM 13305</strain>
    </source>
</reference>
<evidence type="ECO:0000313" key="4">
    <source>
        <dbReference type="Proteomes" id="UP000198847"/>
    </source>
</evidence>
<dbReference type="Pfam" id="PF06230">
    <property type="entry name" value="LpxI_C"/>
    <property type="match status" value="1"/>
</dbReference>
<evidence type="ECO:0000313" key="3">
    <source>
        <dbReference type="EMBL" id="SEO73535.1"/>
    </source>
</evidence>